<dbReference type="InterPro" id="IPR012312">
    <property type="entry name" value="Hemerythrin-like"/>
</dbReference>
<dbReference type="InterPro" id="IPR000488">
    <property type="entry name" value="Death_dom"/>
</dbReference>
<evidence type="ECO:0000259" key="1">
    <source>
        <dbReference type="PROSITE" id="PS50017"/>
    </source>
</evidence>
<dbReference type="Pfam" id="PF01814">
    <property type="entry name" value="Hemerythrin"/>
    <property type="match status" value="1"/>
</dbReference>
<dbReference type="RefSeq" id="WP_337796106.1">
    <property type="nucleotide sequence ID" value="NZ_BAAARR010000023.1"/>
</dbReference>
<comment type="caution">
    <text evidence="2">The sequence shown here is derived from an EMBL/GenBank/DDBJ whole genome shotgun (WGS) entry which is preliminary data.</text>
</comment>
<name>A0A852ZQG8_9ACTN</name>
<evidence type="ECO:0000313" key="2">
    <source>
        <dbReference type="EMBL" id="NYH91270.1"/>
    </source>
</evidence>
<feature type="domain" description="Death" evidence="1">
    <location>
        <begin position="38"/>
        <end position="95"/>
    </location>
</feature>
<dbReference type="AlphaFoldDB" id="A0A852ZQG8"/>
<protein>
    <submittedName>
        <fullName evidence="2">Iron-sulfur cluster repair protein YtfE (RIC family)</fullName>
    </submittedName>
</protein>
<organism evidence="2 3">
    <name type="scientific">Actinopolymorpha rutila</name>
    <dbReference type="NCBI Taxonomy" id="446787"/>
    <lineage>
        <taxon>Bacteria</taxon>
        <taxon>Bacillati</taxon>
        <taxon>Actinomycetota</taxon>
        <taxon>Actinomycetes</taxon>
        <taxon>Propionibacteriales</taxon>
        <taxon>Actinopolymorphaceae</taxon>
        <taxon>Actinopolymorpha</taxon>
    </lineage>
</organism>
<accession>A0A852ZQG8</accession>
<proteinExistence type="predicted"/>
<dbReference type="Proteomes" id="UP000579605">
    <property type="component" value="Unassembled WGS sequence"/>
</dbReference>
<dbReference type="CDD" id="cd12108">
    <property type="entry name" value="Hr-like"/>
    <property type="match status" value="1"/>
</dbReference>
<reference evidence="2 3" key="1">
    <citation type="submission" date="2020-07" db="EMBL/GenBank/DDBJ databases">
        <title>Sequencing the genomes of 1000 actinobacteria strains.</title>
        <authorList>
            <person name="Klenk H.-P."/>
        </authorList>
    </citation>
    <scope>NUCLEOTIDE SEQUENCE [LARGE SCALE GENOMIC DNA]</scope>
    <source>
        <strain evidence="2 3">DSM 18448</strain>
    </source>
</reference>
<evidence type="ECO:0000313" key="3">
    <source>
        <dbReference type="Proteomes" id="UP000579605"/>
    </source>
</evidence>
<gene>
    <name evidence="2" type="ORF">F4554_003908</name>
</gene>
<dbReference type="PROSITE" id="PS50017">
    <property type="entry name" value="DEATH_DOMAIN"/>
    <property type="match status" value="1"/>
</dbReference>
<keyword evidence="3" id="KW-1185">Reference proteome</keyword>
<sequence length="197" mass="21866">MRAVREADHGSARRVFAHGAEITSVLDNHLHTEDELLWPPLRARAPLAHDLINRMENQHRQLADLLDRAAVLFSTWAATPQPTTTEELAAVLTELHAVLTSHLDDEEAHVLPLVPDHLTAAEWAELGKRGTTALPKRRRLVFLGHVLEDATPAEQEAFLAAFPRSASLAYRLYGRPAYRKETTALRTSLASGTRPDA</sequence>
<dbReference type="EMBL" id="JACBZH010000001">
    <property type="protein sequence ID" value="NYH91270.1"/>
    <property type="molecule type" value="Genomic_DNA"/>
</dbReference>
<dbReference type="GO" id="GO:0007165">
    <property type="term" value="P:signal transduction"/>
    <property type="evidence" value="ECO:0007669"/>
    <property type="project" value="InterPro"/>
</dbReference>
<dbReference type="Gene3D" id="1.20.120.520">
    <property type="entry name" value="nmb1532 protein domain like"/>
    <property type="match status" value="1"/>
</dbReference>